<evidence type="ECO:0000256" key="1">
    <source>
        <dbReference type="ARBA" id="ARBA00004173"/>
    </source>
</evidence>
<dbReference type="Gene3D" id="3.40.50.150">
    <property type="entry name" value="Vaccinia Virus protein VP39"/>
    <property type="match status" value="1"/>
</dbReference>
<feature type="binding site" evidence="15">
    <location>
        <position position="28"/>
    </location>
    <ligand>
        <name>S-adenosyl-L-methionine</name>
        <dbReference type="ChEBI" id="CHEBI:59789"/>
    </ligand>
</feature>
<keyword evidence="7 15" id="KW-0694">RNA-binding</keyword>
<keyword evidence="5 15" id="KW-0808">Transferase</keyword>
<dbReference type="InterPro" id="IPR001737">
    <property type="entry name" value="KsgA/Erm"/>
</dbReference>
<evidence type="ECO:0000256" key="11">
    <source>
        <dbReference type="ARBA" id="ARBA00023163"/>
    </source>
</evidence>
<evidence type="ECO:0000256" key="10">
    <source>
        <dbReference type="ARBA" id="ARBA00023128"/>
    </source>
</evidence>
<name>A0ABM0LWS8_SACKO</name>
<evidence type="ECO:0000313" key="16">
    <source>
        <dbReference type="Proteomes" id="UP000694865"/>
    </source>
</evidence>
<comment type="similarity">
    <text evidence="15">Belongs to the class I-like SAM-binding methyltransferase superfamily. rRNA adenine N(6)-methyltransferase family.</text>
</comment>
<keyword evidence="16" id="KW-1185">Reference proteome</keyword>
<keyword evidence="6 15" id="KW-0949">S-adenosyl-L-methionine</keyword>
<dbReference type="Proteomes" id="UP000694865">
    <property type="component" value="Unplaced"/>
</dbReference>
<evidence type="ECO:0000256" key="12">
    <source>
        <dbReference type="ARBA" id="ARBA00029708"/>
    </source>
</evidence>
<comment type="caution">
    <text evidence="15">Lacks conserved residue(s) required for the propagation of feature annotation.</text>
</comment>
<evidence type="ECO:0000256" key="7">
    <source>
        <dbReference type="ARBA" id="ARBA00022884"/>
    </source>
</evidence>
<feature type="binding site" evidence="15">
    <location>
        <position position="1"/>
    </location>
    <ligand>
        <name>S-adenosyl-L-methionine</name>
        <dbReference type="ChEBI" id="CHEBI:59789"/>
    </ligand>
</feature>
<evidence type="ECO:0000256" key="15">
    <source>
        <dbReference type="PROSITE-ProRule" id="PRU01026"/>
    </source>
</evidence>
<accession>A0ABM0LWS8</accession>
<evidence type="ECO:0000256" key="14">
    <source>
        <dbReference type="ARBA" id="ARBA00032796"/>
    </source>
</evidence>
<evidence type="ECO:0000256" key="3">
    <source>
        <dbReference type="ARBA" id="ARBA00022552"/>
    </source>
</evidence>
<keyword evidence="3" id="KW-0698">rRNA processing</keyword>
<keyword evidence="4 15" id="KW-0489">Methyltransferase</keyword>
<organism evidence="16 17">
    <name type="scientific">Saccoglossus kowalevskii</name>
    <name type="common">Acorn worm</name>
    <dbReference type="NCBI Taxonomy" id="10224"/>
    <lineage>
        <taxon>Eukaryota</taxon>
        <taxon>Metazoa</taxon>
        <taxon>Hemichordata</taxon>
        <taxon>Enteropneusta</taxon>
        <taxon>Harrimaniidae</taxon>
        <taxon>Saccoglossus</taxon>
    </lineage>
</organism>
<proteinExistence type="inferred from homology"/>
<keyword evidence="9" id="KW-0805">Transcription regulation</keyword>
<evidence type="ECO:0000256" key="13">
    <source>
        <dbReference type="ARBA" id="ARBA00031609"/>
    </source>
</evidence>
<reference evidence="17" key="1">
    <citation type="submission" date="2025-08" db="UniProtKB">
        <authorList>
            <consortium name="RefSeq"/>
        </authorList>
    </citation>
    <scope>IDENTIFICATION</scope>
    <source>
        <tissue evidence="17">Testes</tissue>
    </source>
</reference>
<evidence type="ECO:0000313" key="17">
    <source>
        <dbReference type="RefSeq" id="XP_006812219.1"/>
    </source>
</evidence>
<dbReference type="PROSITE" id="PS51689">
    <property type="entry name" value="SAM_RNA_A_N6_MT"/>
    <property type="match status" value="1"/>
</dbReference>
<dbReference type="GeneID" id="102809464"/>
<dbReference type="RefSeq" id="XP_006812219.1">
    <property type="nucleotide sequence ID" value="XM_006812156.1"/>
</dbReference>
<keyword evidence="10" id="KW-0496">Mitochondrion</keyword>
<sequence>MSIIVGYCPGILTEELLKSGAPRVVALENQEYFLPFIGKLSQQYPNRLQCVYADVNRLDPVGDGDVFPPARTSIDLFQIIGAKPTEWESDPVVKVIHMVANKYNERALLLRNIFNLVNRFSWFQYGRIENYFLISHKDYKAITHTPKQKYRSQYLPLAVLHDMTCHVELLHTEPRTSFHPFPKMSMDPPTQPSQIPDVHLIKVTPRRDFFSYNLCRTDYGLLCFMVKQFMSKKSTHLMTAVENWAPGCGHVVTSLGLDSKTLTGDITGKQYFQLFLEICKNNGFDGSWLKEEALDFVDGGLLLSDHPSSSRSRYRYAF</sequence>
<evidence type="ECO:0000256" key="9">
    <source>
        <dbReference type="ARBA" id="ARBA00023015"/>
    </source>
</evidence>
<dbReference type="SUPFAM" id="SSF53335">
    <property type="entry name" value="S-adenosyl-L-methionine-dependent methyltransferases"/>
    <property type="match status" value="1"/>
</dbReference>
<keyword evidence="11" id="KW-0804">Transcription</keyword>
<evidence type="ECO:0000256" key="5">
    <source>
        <dbReference type="ARBA" id="ARBA00022679"/>
    </source>
</evidence>
<evidence type="ECO:0000256" key="4">
    <source>
        <dbReference type="ARBA" id="ARBA00022603"/>
    </source>
</evidence>
<feature type="binding site" evidence="15">
    <location>
        <position position="54"/>
    </location>
    <ligand>
        <name>S-adenosyl-L-methionine</name>
        <dbReference type="ChEBI" id="CHEBI:59789"/>
    </ligand>
</feature>
<protein>
    <recommendedName>
        <fullName evidence="2">Dimethyladenosine transferase 2, mitochondrial</fullName>
    </recommendedName>
    <alternativeName>
        <fullName evidence="12">Mitochondrial 12S rRNA dimethylase 2</fullName>
    </alternativeName>
    <alternativeName>
        <fullName evidence="13">Mitochondrial transcription factor B2</fullName>
    </alternativeName>
    <alternativeName>
        <fullName evidence="14">S-adenosylmethionine-6-N', N'-adenosyl(rRNA) dimethyltransferase 2</fullName>
    </alternativeName>
</protein>
<dbReference type="InterPro" id="IPR029063">
    <property type="entry name" value="SAM-dependent_MTases_sf"/>
</dbReference>
<evidence type="ECO:0000256" key="8">
    <source>
        <dbReference type="ARBA" id="ARBA00022946"/>
    </source>
</evidence>
<keyword evidence="8" id="KW-0809">Transit peptide</keyword>
<comment type="subcellular location">
    <subcellularLocation>
        <location evidence="1">Mitochondrion</location>
    </subcellularLocation>
</comment>
<feature type="binding site" evidence="15">
    <location>
        <position position="6"/>
    </location>
    <ligand>
        <name>S-adenosyl-L-methionine</name>
        <dbReference type="ChEBI" id="CHEBI:59789"/>
    </ligand>
</feature>
<evidence type="ECO:0000256" key="6">
    <source>
        <dbReference type="ARBA" id="ARBA00022691"/>
    </source>
</evidence>
<gene>
    <name evidence="17" type="primary">LOC102809464</name>
</gene>
<evidence type="ECO:0000256" key="2">
    <source>
        <dbReference type="ARBA" id="ARBA00018369"/>
    </source>
</evidence>
<dbReference type="PANTHER" id="PTHR11727">
    <property type="entry name" value="DIMETHYLADENOSINE TRANSFERASE"/>
    <property type="match status" value="1"/>
</dbReference>
<dbReference type="PANTHER" id="PTHR11727:SF13">
    <property type="entry name" value="DIMETHYLADENOSINE TRANSFERASE 2, MITOCHONDRIAL"/>
    <property type="match status" value="1"/>
</dbReference>